<dbReference type="GO" id="GO:0006412">
    <property type="term" value="P:translation"/>
    <property type="evidence" value="ECO:0007669"/>
    <property type="project" value="InterPro"/>
</dbReference>
<dbReference type="GO" id="GO:0003735">
    <property type="term" value="F:structural constituent of ribosome"/>
    <property type="evidence" value="ECO:0007669"/>
    <property type="project" value="InterPro"/>
</dbReference>
<name>B8BAK1_ORYSI</name>
<evidence type="ECO:0000313" key="2">
    <source>
        <dbReference type="EMBL" id="EEC83549.1"/>
    </source>
</evidence>
<reference evidence="2 3" key="1">
    <citation type="journal article" date="2005" name="PLoS Biol.">
        <title>The genomes of Oryza sativa: a history of duplications.</title>
        <authorList>
            <person name="Yu J."/>
            <person name="Wang J."/>
            <person name="Lin W."/>
            <person name="Li S."/>
            <person name="Li H."/>
            <person name="Zhou J."/>
            <person name="Ni P."/>
            <person name="Dong W."/>
            <person name="Hu S."/>
            <person name="Zeng C."/>
            <person name="Zhang J."/>
            <person name="Zhang Y."/>
            <person name="Li R."/>
            <person name="Xu Z."/>
            <person name="Li S."/>
            <person name="Li X."/>
            <person name="Zheng H."/>
            <person name="Cong L."/>
            <person name="Lin L."/>
            <person name="Yin J."/>
            <person name="Geng J."/>
            <person name="Li G."/>
            <person name="Shi J."/>
            <person name="Liu J."/>
            <person name="Lv H."/>
            <person name="Li J."/>
            <person name="Wang J."/>
            <person name="Deng Y."/>
            <person name="Ran L."/>
            <person name="Shi X."/>
            <person name="Wang X."/>
            <person name="Wu Q."/>
            <person name="Li C."/>
            <person name="Ren X."/>
            <person name="Wang J."/>
            <person name="Wang X."/>
            <person name="Li D."/>
            <person name="Liu D."/>
            <person name="Zhang X."/>
            <person name="Ji Z."/>
            <person name="Zhao W."/>
            <person name="Sun Y."/>
            <person name="Zhang Z."/>
            <person name="Bao J."/>
            <person name="Han Y."/>
            <person name="Dong L."/>
            <person name="Ji J."/>
            <person name="Chen P."/>
            <person name="Wu S."/>
            <person name="Liu J."/>
            <person name="Xiao Y."/>
            <person name="Bu D."/>
            <person name="Tan J."/>
            <person name="Yang L."/>
            <person name="Ye C."/>
            <person name="Zhang J."/>
            <person name="Xu J."/>
            <person name="Zhou Y."/>
            <person name="Yu Y."/>
            <person name="Zhang B."/>
            <person name="Zhuang S."/>
            <person name="Wei H."/>
            <person name="Liu B."/>
            <person name="Lei M."/>
            <person name="Yu H."/>
            <person name="Li Y."/>
            <person name="Xu H."/>
            <person name="Wei S."/>
            <person name="He X."/>
            <person name="Fang L."/>
            <person name="Zhang Z."/>
            <person name="Zhang Y."/>
            <person name="Huang X."/>
            <person name="Su Z."/>
            <person name="Tong W."/>
            <person name="Li J."/>
            <person name="Tong Z."/>
            <person name="Li S."/>
            <person name="Ye J."/>
            <person name="Wang L."/>
            <person name="Fang L."/>
            <person name="Lei T."/>
            <person name="Chen C."/>
            <person name="Chen H."/>
            <person name="Xu Z."/>
            <person name="Li H."/>
            <person name="Huang H."/>
            <person name="Zhang F."/>
            <person name="Xu H."/>
            <person name="Li N."/>
            <person name="Zhao C."/>
            <person name="Li S."/>
            <person name="Dong L."/>
            <person name="Huang Y."/>
            <person name="Li L."/>
            <person name="Xi Y."/>
            <person name="Qi Q."/>
            <person name="Li W."/>
            <person name="Zhang B."/>
            <person name="Hu W."/>
            <person name="Zhang Y."/>
            <person name="Tian X."/>
            <person name="Jiao Y."/>
            <person name="Liang X."/>
            <person name="Jin J."/>
            <person name="Gao L."/>
            <person name="Zheng W."/>
            <person name="Hao B."/>
            <person name="Liu S."/>
            <person name="Wang W."/>
            <person name="Yuan L."/>
            <person name="Cao M."/>
            <person name="McDermott J."/>
            <person name="Samudrala R."/>
            <person name="Wang J."/>
            <person name="Wong G.K."/>
            <person name="Yang H."/>
        </authorList>
    </citation>
    <scope>NUCLEOTIDE SEQUENCE [LARGE SCALE GENOMIC DNA]</scope>
    <source>
        <strain evidence="3">cv. 93-11</strain>
    </source>
</reference>
<sequence>MQSSSVVNTSRNFQECSSQSHESSLSLFSTIVGLEKYIQDSNSSQQTTSELDVYLDDPPHPGISDTSFDILAWWKLYGSKYPIISRMAHDILSVPMSTVASESCFSLANQALCEKRCSLLLETLEESSGGLSLIFKRWATKKTAGSTKNGRDSNPKYLGVKKFGGEKVEPGNIIVRQRGTRFHPGNYVGMGKDHTLFCLKEGHVRFERNKLTGRKWVHVDPVAGHVLHPVYTSDSTPAAEMEPL</sequence>
<dbReference type="GO" id="GO:0005840">
    <property type="term" value="C:ribosome"/>
    <property type="evidence" value="ECO:0007669"/>
    <property type="project" value="InterPro"/>
</dbReference>
<dbReference type="InterPro" id="IPR008906">
    <property type="entry name" value="HATC_C_dom"/>
</dbReference>
<dbReference type="InterPro" id="IPR001684">
    <property type="entry name" value="Ribosomal_bL27"/>
</dbReference>
<protein>
    <recommendedName>
        <fullName evidence="1">HAT C-terminal dimerisation domain-containing protein</fullName>
    </recommendedName>
</protein>
<dbReference type="Gene3D" id="2.40.50.100">
    <property type="match status" value="1"/>
</dbReference>
<accession>B8BAK1</accession>
<dbReference type="InterPro" id="IPR018261">
    <property type="entry name" value="Ribosomal_bL27_CS"/>
</dbReference>
<dbReference type="Pfam" id="PF05699">
    <property type="entry name" value="Dimer_Tnp_hAT"/>
    <property type="match status" value="1"/>
</dbReference>
<proteinExistence type="inferred from homology"/>
<feature type="domain" description="HAT C-terminal dimerisation" evidence="1">
    <location>
        <begin position="50"/>
        <end position="125"/>
    </location>
</feature>
<dbReference type="InterPro" id="IPR012337">
    <property type="entry name" value="RNaseH-like_sf"/>
</dbReference>
<dbReference type="PRINTS" id="PR00063">
    <property type="entry name" value="RIBOSOMALL27"/>
</dbReference>
<gene>
    <name evidence="2" type="ORF">OsI_29172</name>
</gene>
<dbReference type="SUPFAM" id="SSF53098">
    <property type="entry name" value="Ribonuclease H-like"/>
    <property type="match status" value="1"/>
</dbReference>
<dbReference type="OMA" id="SRMAHDI"/>
<dbReference type="HOGENOM" id="CLU_077006_0_0_1"/>
<dbReference type="GO" id="GO:0046983">
    <property type="term" value="F:protein dimerization activity"/>
    <property type="evidence" value="ECO:0007669"/>
    <property type="project" value="InterPro"/>
</dbReference>
<dbReference type="AlphaFoldDB" id="B8BAK1"/>
<dbReference type="PROSITE" id="PS00831">
    <property type="entry name" value="RIBOSOMAL_L27"/>
    <property type="match status" value="1"/>
</dbReference>
<dbReference type="Pfam" id="PF01016">
    <property type="entry name" value="Ribosomal_L27"/>
    <property type="match status" value="1"/>
</dbReference>
<keyword evidence="3" id="KW-1185">Reference proteome</keyword>
<dbReference type="SUPFAM" id="SSF110324">
    <property type="entry name" value="Ribosomal L27 protein-like"/>
    <property type="match status" value="1"/>
</dbReference>
<dbReference type="PANTHER" id="PTHR15893">
    <property type="entry name" value="RIBOSOMAL PROTEIN L27"/>
    <property type="match status" value="1"/>
</dbReference>
<dbReference type="PANTHER" id="PTHR15893:SF16">
    <property type="entry name" value="50S RIBOSOMAL PROTEIN L27"/>
    <property type="match status" value="1"/>
</dbReference>
<organism evidence="2 3">
    <name type="scientific">Oryza sativa subsp. indica</name>
    <name type="common">Rice</name>
    <dbReference type="NCBI Taxonomy" id="39946"/>
    <lineage>
        <taxon>Eukaryota</taxon>
        <taxon>Viridiplantae</taxon>
        <taxon>Streptophyta</taxon>
        <taxon>Embryophyta</taxon>
        <taxon>Tracheophyta</taxon>
        <taxon>Spermatophyta</taxon>
        <taxon>Magnoliopsida</taxon>
        <taxon>Liliopsida</taxon>
        <taxon>Poales</taxon>
        <taxon>Poaceae</taxon>
        <taxon>BOP clade</taxon>
        <taxon>Oryzoideae</taxon>
        <taxon>Oryzeae</taxon>
        <taxon>Oryzinae</taxon>
        <taxon>Oryza</taxon>
        <taxon>Oryza sativa</taxon>
    </lineage>
</organism>
<dbReference type="Gramene" id="BGIOSGA028636-TA">
    <property type="protein sequence ID" value="BGIOSGA028636-PA"/>
    <property type="gene ID" value="BGIOSGA028636"/>
</dbReference>
<evidence type="ECO:0000313" key="3">
    <source>
        <dbReference type="Proteomes" id="UP000007015"/>
    </source>
</evidence>
<dbReference type="Proteomes" id="UP000007015">
    <property type="component" value="Chromosome 8"/>
</dbReference>
<evidence type="ECO:0000259" key="1">
    <source>
        <dbReference type="Pfam" id="PF05699"/>
    </source>
</evidence>
<dbReference type="NCBIfam" id="TIGR00062">
    <property type="entry name" value="L27"/>
    <property type="match status" value="1"/>
</dbReference>
<dbReference type="EMBL" id="CM000133">
    <property type="protein sequence ID" value="EEC83549.1"/>
    <property type="molecule type" value="Genomic_DNA"/>
</dbReference>
<dbReference type="FunFam" id="2.40.50.100:FF:000038">
    <property type="entry name" value="50S ribosomal protein L27"/>
    <property type="match status" value="1"/>
</dbReference>
<dbReference type="HAMAP" id="MF_00539">
    <property type="entry name" value="Ribosomal_bL27"/>
    <property type="match status" value="1"/>
</dbReference>
<dbReference type="STRING" id="39946.B8BAK1"/>